<protein>
    <submittedName>
        <fullName evidence="4">Arrestin_C domain-containing protein</fullName>
    </submittedName>
</protein>
<feature type="domain" description="ZFAND2A/B-like C2H2 zinc finger" evidence="2">
    <location>
        <begin position="307"/>
        <end position="343"/>
    </location>
</feature>
<evidence type="ECO:0000259" key="2">
    <source>
        <dbReference type="Pfam" id="PF25403"/>
    </source>
</evidence>
<dbReference type="PANTHER" id="PTHR14677">
    <property type="entry name" value="ARSENITE INDUCUBLE RNA ASSOCIATED PROTEIN AIP-1-RELATED"/>
    <property type="match status" value="1"/>
</dbReference>
<name>A0A0M3IL88_ASCLU</name>
<feature type="region of interest" description="Disordered" evidence="1">
    <location>
        <begin position="1"/>
        <end position="29"/>
    </location>
</feature>
<dbReference type="Pfam" id="PF25403">
    <property type="entry name" value="zf-C2H2_ZFAND2"/>
    <property type="match status" value="1"/>
</dbReference>
<accession>A0A0M3IL88</accession>
<dbReference type="WBParaSite" id="ALUE_0001951601-mRNA-1">
    <property type="protein sequence ID" value="ALUE_0001951601-mRNA-1"/>
    <property type="gene ID" value="ALUE_0001951601"/>
</dbReference>
<dbReference type="Proteomes" id="UP000036681">
    <property type="component" value="Unplaced"/>
</dbReference>
<evidence type="ECO:0000256" key="1">
    <source>
        <dbReference type="SAM" id="MobiDB-lite"/>
    </source>
</evidence>
<proteinExistence type="predicted"/>
<dbReference type="GO" id="GO:0043161">
    <property type="term" value="P:proteasome-mediated ubiquitin-dependent protein catabolic process"/>
    <property type="evidence" value="ECO:0007669"/>
    <property type="project" value="TreeGrafter"/>
</dbReference>
<keyword evidence="3" id="KW-1185">Reference proteome</keyword>
<dbReference type="GO" id="GO:0045047">
    <property type="term" value="P:protein targeting to ER"/>
    <property type="evidence" value="ECO:0007669"/>
    <property type="project" value="TreeGrafter"/>
</dbReference>
<feature type="compositionally biased region" description="Basic residues" evidence="1">
    <location>
        <begin position="1"/>
        <end position="10"/>
    </location>
</feature>
<evidence type="ECO:0000313" key="4">
    <source>
        <dbReference type="WBParaSite" id="ALUE_0001951601-mRNA-1"/>
    </source>
</evidence>
<evidence type="ECO:0000313" key="3">
    <source>
        <dbReference type="Proteomes" id="UP000036681"/>
    </source>
</evidence>
<dbReference type="AlphaFoldDB" id="A0A0M3IL88"/>
<organism evidence="3 4">
    <name type="scientific">Ascaris lumbricoides</name>
    <name type="common">Giant roundworm</name>
    <dbReference type="NCBI Taxonomy" id="6252"/>
    <lineage>
        <taxon>Eukaryota</taxon>
        <taxon>Metazoa</taxon>
        <taxon>Ecdysozoa</taxon>
        <taxon>Nematoda</taxon>
        <taxon>Chromadorea</taxon>
        <taxon>Rhabditida</taxon>
        <taxon>Spirurina</taxon>
        <taxon>Ascaridomorpha</taxon>
        <taxon>Ascaridoidea</taxon>
        <taxon>Ascarididae</taxon>
        <taxon>Ascaris</taxon>
    </lineage>
</organism>
<dbReference type="PANTHER" id="PTHR14677:SF20">
    <property type="entry name" value="ZINC FINGER AN1-TYPE CONTAINING 2A-RELATED"/>
    <property type="match status" value="1"/>
</dbReference>
<dbReference type="InterPro" id="IPR057357">
    <property type="entry name" value="Znf-C2H2_ZFAND2A/B"/>
</dbReference>
<dbReference type="GO" id="GO:0005783">
    <property type="term" value="C:endoplasmic reticulum"/>
    <property type="evidence" value="ECO:0007669"/>
    <property type="project" value="TreeGrafter"/>
</dbReference>
<sequence length="374" mass="42681">MEHRNLRGKKRTDDVTLSSSSGDQYPKPFHSGVMEVPLLVDDEVKFRLHEEFTTDPRVESTLYGAPPTAQLVFFLFQPFHSGVMEVPLLVDDEVKFRLHEEFTTDPRVESTLYGAPPTAQLDRRILRLQELDISRREPTLLRCCPLQTAQVRDLKDVTRSSDLYAVYFEVRSPMMEAERKLPISIEVDVCVTRYMFASISGRPTRVLLKTSPLYTVQWRVIMPMKIVQRKRTIKAIAPETIALRTLDQGEVNSVKKILIDCEREYVESLSTMIHHHSCILRSDLHLRINPSAYTNSSGYQQITVDVQVPVCPLCGKPVPVARGELPDVVVGRHIDMDCKSDPALSSRGKIYTNRCSVRGCKKREVSQFSACFRE</sequence>
<reference evidence="4" key="1">
    <citation type="submission" date="2017-02" db="UniProtKB">
        <authorList>
            <consortium name="WormBaseParasite"/>
        </authorList>
    </citation>
    <scope>IDENTIFICATION</scope>
</reference>